<protein>
    <submittedName>
        <fullName evidence="1">Uncharacterized protein</fullName>
    </submittedName>
</protein>
<gene>
    <name evidence="1" type="ORF">QE380_002390</name>
</gene>
<evidence type="ECO:0000313" key="1">
    <source>
        <dbReference type="EMBL" id="MDQ1209467.1"/>
    </source>
</evidence>
<proteinExistence type="predicted"/>
<name>A0ABU0UY34_ACIBI</name>
<dbReference type="RefSeq" id="WP_307003938.1">
    <property type="nucleotide sequence ID" value="NZ_JAUTBK010000002.1"/>
</dbReference>
<reference evidence="1 2" key="1">
    <citation type="submission" date="2023-07" db="EMBL/GenBank/DDBJ databases">
        <title>Functional and genomic diversity of the sorghum phyllosphere microbiome.</title>
        <authorList>
            <person name="Shade A."/>
        </authorList>
    </citation>
    <scope>NUCLEOTIDE SEQUENCE [LARGE SCALE GENOMIC DNA]</scope>
    <source>
        <strain evidence="1 2">SORGH_AS_0887</strain>
    </source>
</reference>
<dbReference type="EMBL" id="JAUTBK010000002">
    <property type="protein sequence ID" value="MDQ1209467.1"/>
    <property type="molecule type" value="Genomic_DNA"/>
</dbReference>
<dbReference type="Proteomes" id="UP001233360">
    <property type="component" value="Unassembled WGS sequence"/>
</dbReference>
<keyword evidence="2" id="KW-1185">Reference proteome</keyword>
<evidence type="ECO:0000313" key="2">
    <source>
        <dbReference type="Proteomes" id="UP001233360"/>
    </source>
</evidence>
<accession>A0ABU0UY34</accession>
<comment type="caution">
    <text evidence="1">The sequence shown here is derived from an EMBL/GenBank/DDBJ whole genome shotgun (WGS) entry which is preliminary data.</text>
</comment>
<sequence>MALNVGHDFKKRWLDAPEAVRQTFKEDLARICDLLQPQTPIQLWIEQDQQQQQHAHEKIEQAYNKLKAELIEQARIRKQKALEQSLSQKREQHAQQIAALYADEVYQQQQQTHALMALRSQLHEEIEQLAARYSRNPEQATIDYSRSSRISDSQIVSELESVRLRLELEADTLIEEAVNGFRAQLRKAAQDEIDYILQHSHFSTLTRDSN</sequence>
<organism evidence="1 2">
    <name type="scientific">Acinetobacter baylyi</name>
    <dbReference type="NCBI Taxonomy" id="202950"/>
    <lineage>
        <taxon>Bacteria</taxon>
        <taxon>Pseudomonadati</taxon>
        <taxon>Pseudomonadota</taxon>
        <taxon>Gammaproteobacteria</taxon>
        <taxon>Moraxellales</taxon>
        <taxon>Moraxellaceae</taxon>
        <taxon>Acinetobacter</taxon>
    </lineage>
</organism>